<sequence>MPLPTCGQLAPTLTHKAGRRWAFLPSADAMSPSIGTLTIVQSKRDTVSYGVALEEGQVLFVKLTDGEVYGVTLNHRGQPVKCSCTGYCFKKTCKHCDCTKELLADGVLDAAPAHAA</sequence>
<keyword evidence="1" id="KW-0862">Zinc</keyword>
<evidence type="ECO:0000256" key="1">
    <source>
        <dbReference type="PROSITE-ProRule" id="PRU00325"/>
    </source>
</evidence>
<accession>A0A5C1AGS6</accession>
<dbReference type="GO" id="GO:0008270">
    <property type="term" value="F:zinc ion binding"/>
    <property type="evidence" value="ECO:0007669"/>
    <property type="project" value="UniProtKB-KW"/>
</dbReference>
<keyword evidence="4" id="KW-1185">Reference proteome</keyword>
<evidence type="ECO:0000313" key="3">
    <source>
        <dbReference type="EMBL" id="QEL18629.1"/>
    </source>
</evidence>
<evidence type="ECO:0000259" key="2">
    <source>
        <dbReference type="PROSITE" id="PS50966"/>
    </source>
</evidence>
<feature type="domain" description="SWIM-type" evidence="2">
    <location>
        <begin position="69"/>
        <end position="104"/>
    </location>
</feature>
<keyword evidence="1" id="KW-0863">Zinc-finger</keyword>
<dbReference type="InterPro" id="IPR007527">
    <property type="entry name" value="Znf_SWIM"/>
</dbReference>
<name>A0A5C1AGS6_9BACT</name>
<dbReference type="Proteomes" id="UP000324974">
    <property type="component" value="Chromosome"/>
</dbReference>
<dbReference type="PROSITE" id="PS50966">
    <property type="entry name" value="ZF_SWIM"/>
    <property type="match status" value="1"/>
</dbReference>
<dbReference type="RefSeq" id="WP_149113111.1">
    <property type="nucleotide sequence ID" value="NZ_CP042425.1"/>
</dbReference>
<dbReference type="AlphaFoldDB" id="A0A5C1AGS6"/>
<gene>
    <name evidence="3" type="ORF">PX52LOC_05662</name>
</gene>
<dbReference type="EMBL" id="CP042425">
    <property type="protein sequence ID" value="QEL18629.1"/>
    <property type="molecule type" value="Genomic_DNA"/>
</dbReference>
<proteinExistence type="predicted"/>
<protein>
    <recommendedName>
        <fullName evidence="2">SWIM-type domain-containing protein</fullName>
    </recommendedName>
</protein>
<dbReference type="KEGG" id="lrs:PX52LOC_05662"/>
<keyword evidence="1" id="KW-0479">Metal-binding</keyword>
<organism evidence="3 4">
    <name type="scientific">Limnoglobus roseus</name>
    <dbReference type="NCBI Taxonomy" id="2598579"/>
    <lineage>
        <taxon>Bacteria</taxon>
        <taxon>Pseudomonadati</taxon>
        <taxon>Planctomycetota</taxon>
        <taxon>Planctomycetia</taxon>
        <taxon>Gemmatales</taxon>
        <taxon>Gemmataceae</taxon>
        <taxon>Limnoglobus</taxon>
    </lineage>
</organism>
<reference evidence="4" key="1">
    <citation type="submission" date="2019-08" db="EMBL/GenBank/DDBJ databases">
        <title>Limnoglobus roseus gen. nov., sp. nov., a novel freshwater planctomycete with a giant genome from the family Gemmataceae.</title>
        <authorList>
            <person name="Kulichevskaya I.S."/>
            <person name="Naumoff D.G."/>
            <person name="Miroshnikov K."/>
            <person name="Ivanova A."/>
            <person name="Philippov D.A."/>
            <person name="Hakobyan A."/>
            <person name="Rijpstra I.C."/>
            <person name="Sinninghe Damste J.S."/>
            <person name="Liesack W."/>
            <person name="Dedysh S.N."/>
        </authorList>
    </citation>
    <scope>NUCLEOTIDE SEQUENCE [LARGE SCALE GENOMIC DNA]</scope>
    <source>
        <strain evidence="4">PX52</strain>
    </source>
</reference>
<evidence type="ECO:0000313" key="4">
    <source>
        <dbReference type="Proteomes" id="UP000324974"/>
    </source>
</evidence>